<protein>
    <recommendedName>
        <fullName evidence="1">CDI immunity protein domain-containing protein</fullName>
    </recommendedName>
</protein>
<feature type="domain" description="CDI immunity protein" evidence="1">
    <location>
        <begin position="23"/>
        <end position="125"/>
    </location>
</feature>
<reference evidence="2" key="1">
    <citation type="submission" date="2019-07" db="EMBL/GenBank/DDBJ databases">
        <title>Phylogenomic Reclassification of ATCC Bacillus Strains and Various Taxa within the Genus Bacillus.</title>
        <authorList>
            <person name="Riojas M.A."/>
            <person name="Frank A.M."/>
            <person name="Fenn S.L."/>
            <person name="King S.P."/>
            <person name="Brower S.M."/>
            <person name="Hazbon M.H."/>
        </authorList>
    </citation>
    <scope>NUCLEOTIDE SEQUENCE</scope>
    <source>
        <strain evidence="2">NR-12239</strain>
    </source>
</reference>
<dbReference type="Pfam" id="PF18624">
    <property type="entry name" value="CdiI_4"/>
    <property type="match status" value="1"/>
</dbReference>
<sequence>MNENFKSERKLFRDTYTNKNLKKQNVINVLVELTLDYNFIEILQGFLVENVVRRDTLGVVYSDEFDPDDDEYFGEDKVLFYYYYGLDETQEDIVNHEELCDYLGVACDFYIKKYTDKKVEVKNLLEQIKGKYQIKEN</sequence>
<name>A0AAJ1Z6K0_9BACI</name>
<dbReference type="AlphaFoldDB" id="A0AAJ1Z6K0"/>
<dbReference type="CDD" id="cd20688">
    <property type="entry name" value="CdiI_Ecoli_Nm-like"/>
    <property type="match status" value="1"/>
</dbReference>
<evidence type="ECO:0000313" key="2">
    <source>
        <dbReference type="EMBL" id="MDR4328372.1"/>
    </source>
</evidence>
<dbReference type="EMBL" id="VLYX01000030">
    <property type="protein sequence ID" value="MDR4328372.1"/>
    <property type="molecule type" value="Genomic_DNA"/>
</dbReference>
<comment type="caution">
    <text evidence="2">The sequence shown here is derived from an EMBL/GenBank/DDBJ whole genome shotgun (WGS) entry which is preliminary data.</text>
</comment>
<accession>A0AAJ1Z6K0</accession>
<proteinExistence type="predicted"/>
<organism evidence="2 3">
    <name type="scientific">Bacillus pseudomycoides</name>
    <dbReference type="NCBI Taxonomy" id="64104"/>
    <lineage>
        <taxon>Bacteria</taxon>
        <taxon>Bacillati</taxon>
        <taxon>Bacillota</taxon>
        <taxon>Bacilli</taxon>
        <taxon>Bacillales</taxon>
        <taxon>Bacillaceae</taxon>
        <taxon>Bacillus</taxon>
        <taxon>Bacillus cereus group</taxon>
    </lineage>
</organism>
<gene>
    <name evidence="2" type="ORF">FOS08_21380</name>
</gene>
<dbReference type="InterPro" id="IPR041256">
    <property type="entry name" value="CdiI_4"/>
</dbReference>
<dbReference type="RefSeq" id="WP_098604345.1">
    <property type="nucleotide sequence ID" value="NZ_JARMDG010000039.1"/>
</dbReference>
<evidence type="ECO:0000313" key="3">
    <source>
        <dbReference type="Proteomes" id="UP001248134"/>
    </source>
</evidence>
<evidence type="ECO:0000259" key="1">
    <source>
        <dbReference type="Pfam" id="PF18624"/>
    </source>
</evidence>
<dbReference type="Proteomes" id="UP001248134">
    <property type="component" value="Unassembled WGS sequence"/>
</dbReference>